<evidence type="ECO:0000313" key="3">
    <source>
        <dbReference type="Proteomes" id="UP001426770"/>
    </source>
</evidence>
<name>A0ABP9WHM6_9MICO</name>
<keyword evidence="1" id="KW-1133">Transmembrane helix</keyword>
<dbReference type="PANTHER" id="PTHR31272">
    <property type="entry name" value="CYTOCHROME C-TYPE BIOGENESIS PROTEIN HI_1454-RELATED"/>
    <property type="match status" value="1"/>
</dbReference>
<dbReference type="Proteomes" id="UP001426770">
    <property type="component" value="Unassembled WGS sequence"/>
</dbReference>
<evidence type="ECO:0008006" key="4">
    <source>
        <dbReference type="Google" id="ProtNLM"/>
    </source>
</evidence>
<accession>A0ABP9WHM6</accession>
<proteinExistence type="predicted"/>
<feature type="transmembrane region" description="Helical" evidence="1">
    <location>
        <begin position="267"/>
        <end position="290"/>
    </location>
</feature>
<dbReference type="RefSeq" id="WP_286214530.1">
    <property type="nucleotide sequence ID" value="NZ_AP027736.1"/>
</dbReference>
<feature type="transmembrane region" description="Helical" evidence="1">
    <location>
        <begin position="56"/>
        <end position="83"/>
    </location>
</feature>
<keyword evidence="1" id="KW-0472">Membrane</keyword>
<feature type="transmembrane region" description="Helical" evidence="1">
    <location>
        <begin position="219"/>
        <end position="238"/>
    </location>
</feature>
<keyword evidence="1" id="KW-0812">Transmembrane</keyword>
<comment type="caution">
    <text evidence="2">The sequence shown here is derived from an EMBL/GenBank/DDBJ whole genome shotgun (WGS) entry which is preliminary data.</text>
</comment>
<feature type="transmembrane region" description="Helical" evidence="1">
    <location>
        <begin position="6"/>
        <end position="29"/>
    </location>
</feature>
<feature type="transmembrane region" description="Helical" evidence="1">
    <location>
        <begin position="140"/>
        <end position="166"/>
    </location>
</feature>
<gene>
    <name evidence="2" type="ORF">Lsed01_00900</name>
</gene>
<keyword evidence="3" id="KW-1185">Reference proteome</keyword>
<reference evidence="2 3" key="1">
    <citation type="submission" date="2024-02" db="EMBL/GenBank/DDBJ databases">
        <title>Lysinimicrobium sediminis NBRC 112286.</title>
        <authorList>
            <person name="Ichikawa N."/>
            <person name="Katano-Makiyama Y."/>
            <person name="Hidaka K."/>
        </authorList>
    </citation>
    <scope>NUCLEOTIDE SEQUENCE [LARGE SCALE GENOMIC DNA]</scope>
    <source>
        <strain evidence="2 3">NBRC 112286</strain>
    </source>
</reference>
<dbReference type="EMBL" id="BAABRR010000004">
    <property type="protein sequence ID" value="GAA5518473.1"/>
    <property type="molecule type" value="Genomic_DNA"/>
</dbReference>
<sequence length="300" mass="30148">MADAVAYALLLGAVAAFNPCGFALLPAYLTVIITRSAGALGGDDAPPPRAVALRRALGFALAMTAGFVAIFTALGLVFGGISLGLQATVLPYVSWVTLALGVLVVWLGVVMTARGELRGPGLAALSRASHAPGRTFASQVAYGASFAIASLSCTIGLFLTVVTQALAAPGPAQTIAPFVAYAVGMGATVVLVSLAAAVAGAGAAAALRRRTPLLMRAGGVLMVAAGIYVVVFALAEILPRYGITALNPVLLATARWQSGISLAIQSWGTAVLVALVAVAAAAAVAVVIAARRTRSSRRTR</sequence>
<dbReference type="PANTHER" id="PTHR31272:SF4">
    <property type="entry name" value="CYTOCHROME C-TYPE BIOGENESIS PROTEIN HI_1454-RELATED"/>
    <property type="match status" value="1"/>
</dbReference>
<evidence type="ECO:0000313" key="2">
    <source>
        <dbReference type="EMBL" id="GAA5518473.1"/>
    </source>
</evidence>
<dbReference type="InterPro" id="IPR051790">
    <property type="entry name" value="Cytochrome_c-biogenesis_DsbD"/>
</dbReference>
<feature type="transmembrane region" description="Helical" evidence="1">
    <location>
        <begin position="178"/>
        <end position="207"/>
    </location>
</feature>
<organism evidence="2 3">
    <name type="scientific">Demequina sediminis</name>
    <dbReference type="NCBI Taxonomy" id="1930058"/>
    <lineage>
        <taxon>Bacteria</taxon>
        <taxon>Bacillati</taxon>
        <taxon>Actinomycetota</taxon>
        <taxon>Actinomycetes</taxon>
        <taxon>Micrococcales</taxon>
        <taxon>Demequinaceae</taxon>
        <taxon>Demequina</taxon>
    </lineage>
</organism>
<evidence type="ECO:0000256" key="1">
    <source>
        <dbReference type="SAM" id="Phobius"/>
    </source>
</evidence>
<feature type="transmembrane region" description="Helical" evidence="1">
    <location>
        <begin position="89"/>
        <end position="109"/>
    </location>
</feature>
<protein>
    <recommendedName>
        <fullName evidence="4">Cytochrome c biogenesis protein CcdA</fullName>
    </recommendedName>
</protein>